<dbReference type="InterPro" id="IPR050951">
    <property type="entry name" value="Retrovirus_Pol_polyprotein"/>
</dbReference>
<dbReference type="PANTHER" id="PTHR37984">
    <property type="entry name" value="PROTEIN CBG26694"/>
    <property type="match status" value="1"/>
</dbReference>
<protein>
    <recommendedName>
        <fullName evidence="2">Integrase catalytic domain-containing protein</fullName>
    </recommendedName>
</protein>
<gene>
    <name evidence="3" type="ORF">L915_02671</name>
</gene>
<accession>W2HG29</accession>
<dbReference type="PANTHER" id="PTHR37984:SF5">
    <property type="entry name" value="PROTEIN NYNRIN-LIKE"/>
    <property type="match status" value="1"/>
</dbReference>
<evidence type="ECO:0000259" key="2">
    <source>
        <dbReference type="PROSITE" id="PS50994"/>
    </source>
</evidence>
<dbReference type="InterPro" id="IPR012337">
    <property type="entry name" value="RNaseH-like_sf"/>
</dbReference>
<feature type="region of interest" description="Disordered" evidence="1">
    <location>
        <begin position="391"/>
        <end position="452"/>
    </location>
</feature>
<dbReference type="SUPFAM" id="SSF53098">
    <property type="entry name" value="Ribonuclease H-like"/>
    <property type="match status" value="1"/>
</dbReference>
<dbReference type="PROSITE" id="PS50994">
    <property type="entry name" value="INTEGRASE"/>
    <property type="match status" value="1"/>
</dbReference>
<feature type="domain" description="Integrase catalytic" evidence="2">
    <location>
        <begin position="1"/>
        <end position="150"/>
    </location>
</feature>
<dbReference type="InterPro" id="IPR001584">
    <property type="entry name" value="Integrase_cat-core"/>
</dbReference>
<dbReference type="VEuPathDB" id="FungiDB:PPTG_23142"/>
<dbReference type="Proteomes" id="UP000053236">
    <property type="component" value="Unassembled WGS sequence"/>
</dbReference>
<dbReference type="EMBL" id="KI684661">
    <property type="protein sequence ID" value="ETK94232.1"/>
    <property type="molecule type" value="Genomic_DNA"/>
</dbReference>
<evidence type="ECO:0000256" key="1">
    <source>
        <dbReference type="SAM" id="MobiDB-lite"/>
    </source>
</evidence>
<dbReference type="InterPro" id="IPR036397">
    <property type="entry name" value="RNaseH_sf"/>
</dbReference>
<evidence type="ECO:0000313" key="3">
    <source>
        <dbReference type="EMBL" id="ETK94232.1"/>
    </source>
</evidence>
<dbReference type="CDD" id="cd00024">
    <property type="entry name" value="CD_CSD"/>
    <property type="match status" value="1"/>
</dbReference>
<dbReference type="InterPro" id="IPR016197">
    <property type="entry name" value="Chromo-like_dom_sf"/>
</dbReference>
<dbReference type="GO" id="GO:0015074">
    <property type="term" value="P:DNA integration"/>
    <property type="evidence" value="ECO:0007669"/>
    <property type="project" value="InterPro"/>
</dbReference>
<proteinExistence type="predicted"/>
<reference evidence="3" key="1">
    <citation type="submission" date="2013-11" db="EMBL/GenBank/DDBJ databases">
        <title>The Genome Sequence of Phytophthora parasitica CJ02B3.</title>
        <authorList>
            <consortium name="The Broad Institute Genomics Platform"/>
            <person name="Russ C."/>
            <person name="Tyler B."/>
            <person name="Panabieres F."/>
            <person name="Shan W."/>
            <person name="Tripathy S."/>
            <person name="Grunwald N."/>
            <person name="Machado M."/>
            <person name="Johnson C.S."/>
            <person name="Arredondo F."/>
            <person name="Hong C."/>
            <person name="Coffey M."/>
            <person name="Young S.K."/>
            <person name="Zeng Q."/>
            <person name="Gargeya S."/>
            <person name="Fitzgerald M."/>
            <person name="Abouelleil A."/>
            <person name="Alvarado L."/>
            <person name="Chapman S.B."/>
            <person name="Gainer-Dewar J."/>
            <person name="Goldberg J."/>
            <person name="Griggs A."/>
            <person name="Gujja S."/>
            <person name="Hansen M."/>
            <person name="Howarth C."/>
            <person name="Imamovic A."/>
            <person name="Ireland A."/>
            <person name="Larimer J."/>
            <person name="McCowan C."/>
            <person name="Murphy C."/>
            <person name="Pearson M."/>
            <person name="Poon T.W."/>
            <person name="Priest M."/>
            <person name="Roberts A."/>
            <person name="Saif S."/>
            <person name="Shea T."/>
            <person name="Sykes S."/>
            <person name="Wortman J."/>
            <person name="Nusbaum C."/>
            <person name="Birren B."/>
        </authorList>
    </citation>
    <scope>NUCLEOTIDE SEQUENCE [LARGE SCALE GENOMIC DNA]</scope>
    <source>
        <strain evidence="3">CJ02B3</strain>
    </source>
</reference>
<dbReference type="Gene3D" id="2.40.50.40">
    <property type="match status" value="1"/>
</dbReference>
<dbReference type="Gene3D" id="3.30.420.10">
    <property type="entry name" value="Ribonuclease H-like superfamily/Ribonuclease H"/>
    <property type="match status" value="1"/>
</dbReference>
<name>W2HG29_PHYNI</name>
<feature type="compositionally biased region" description="Low complexity" evidence="1">
    <location>
        <begin position="420"/>
        <end position="434"/>
    </location>
</feature>
<dbReference type="GO" id="GO:0003676">
    <property type="term" value="F:nucleic acid binding"/>
    <property type="evidence" value="ECO:0007669"/>
    <property type="project" value="InterPro"/>
</dbReference>
<sequence length="548" mass="59485">MDFVFGLPRDTRGRTGILAFVHRFSKMVHLAPVAASITAQQAAALFVDVVYRHHCIPSSIVSDWDPRFTSAFWRELFKLLGTRLAMSTASQPETDGQTERANRVVEDVLRSFATSFTSWTSFLSMVEFANNNAVHSSTGLTPFFINFGRHPRVPVLLGMEHPSIAPVPASEDAAVSASSDPVTLSRAAVPLTYVASREGTHDTAAPPLHAVTTRHGAKTATQGVRTRAATRAALNPDGATQGQVPRTSAATRATPPDIAAWTSRTLIAPSQRRAVEYQNAPGAVASAVPIPANFDPFPVPQPHDAVGVHDFLAKRDSIVRFVRDTIATAVECEKEYADRRGRKNREVFVVRDRLAPRFVLGDAYTLQLPIAIRLHPTFYVDRLHRYHPVDVPSGAVPSQRPSPDHVHSAPVHAPPTVDSAPPDHAPVAPAAPRPGSVDAPPPLPPSGRTVRFLRDGPPPLVDSAGHVRHIVEAILEHDDRRAGPRRTLSGRGARIRGYRVPSHRQYLVRWIGPLEDSWEAGEVLLQDVPDCVAAYEASVLGGAAARRA</sequence>
<dbReference type="AlphaFoldDB" id="W2HG29"/>
<dbReference type="SUPFAM" id="SSF54160">
    <property type="entry name" value="Chromo domain-like"/>
    <property type="match status" value="1"/>
</dbReference>
<organism evidence="3">
    <name type="scientific">Phytophthora nicotianae</name>
    <name type="common">Potato buckeye rot agent</name>
    <name type="synonym">Phytophthora parasitica</name>
    <dbReference type="NCBI Taxonomy" id="4792"/>
    <lineage>
        <taxon>Eukaryota</taxon>
        <taxon>Sar</taxon>
        <taxon>Stramenopiles</taxon>
        <taxon>Oomycota</taxon>
        <taxon>Peronosporomycetes</taxon>
        <taxon>Peronosporales</taxon>
        <taxon>Peronosporaceae</taxon>
        <taxon>Phytophthora</taxon>
    </lineage>
</organism>